<feature type="region of interest" description="Disordered" evidence="1">
    <location>
        <begin position="1"/>
        <end position="21"/>
    </location>
</feature>
<evidence type="ECO:0000313" key="3">
    <source>
        <dbReference type="Proteomes" id="UP001140560"/>
    </source>
</evidence>
<keyword evidence="3" id="KW-1185">Reference proteome</keyword>
<feature type="compositionally biased region" description="Basic and acidic residues" evidence="1">
    <location>
        <begin position="70"/>
        <end position="80"/>
    </location>
</feature>
<protein>
    <submittedName>
        <fullName evidence="2">Uncharacterized protein</fullName>
    </submittedName>
</protein>
<organism evidence="2 3">
    <name type="scientific">Neocucurbitaria cava</name>
    <dbReference type="NCBI Taxonomy" id="798079"/>
    <lineage>
        <taxon>Eukaryota</taxon>
        <taxon>Fungi</taxon>
        <taxon>Dikarya</taxon>
        <taxon>Ascomycota</taxon>
        <taxon>Pezizomycotina</taxon>
        <taxon>Dothideomycetes</taxon>
        <taxon>Pleosporomycetidae</taxon>
        <taxon>Pleosporales</taxon>
        <taxon>Pleosporineae</taxon>
        <taxon>Cucurbitariaceae</taxon>
        <taxon>Neocucurbitaria</taxon>
    </lineage>
</organism>
<proteinExistence type="predicted"/>
<sequence length="93" mass="11031">MAHPTENAQPDDKQAKTDEYEQHWLEELDRVSYGLRELAAKAEEMRKYIIGRAFETQDWAKFIEEVRKRRDEKKADEKDATLNGKMAEMNLDE</sequence>
<reference evidence="2" key="1">
    <citation type="submission" date="2022-10" db="EMBL/GenBank/DDBJ databases">
        <title>Tapping the CABI collections for fungal endophytes: first genome assemblies for Collariella, Neodidymelliopsis, Ascochyta clinopodiicola, Didymella pomorum, Didymosphaeria variabile, Neocosmospora piperis and Neocucurbitaria cava.</title>
        <authorList>
            <person name="Hill R."/>
        </authorList>
    </citation>
    <scope>NUCLEOTIDE SEQUENCE</scope>
    <source>
        <strain evidence="2">IMI 356814</strain>
    </source>
</reference>
<name>A0A9W9CIW6_9PLEO</name>
<dbReference type="Proteomes" id="UP001140560">
    <property type="component" value="Unassembled WGS sequence"/>
</dbReference>
<comment type="caution">
    <text evidence="2">The sequence shown here is derived from an EMBL/GenBank/DDBJ whole genome shotgun (WGS) entry which is preliminary data.</text>
</comment>
<gene>
    <name evidence="2" type="ORF">N0V83_008552</name>
</gene>
<evidence type="ECO:0000256" key="1">
    <source>
        <dbReference type="SAM" id="MobiDB-lite"/>
    </source>
</evidence>
<feature type="region of interest" description="Disordered" evidence="1">
    <location>
        <begin position="70"/>
        <end position="93"/>
    </location>
</feature>
<dbReference type="EMBL" id="JAPEUY010000015">
    <property type="protein sequence ID" value="KAJ4365930.1"/>
    <property type="molecule type" value="Genomic_DNA"/>
</dbReference>
<evidence type="ECO:0000313" key="2">
    <source>
        <dbReference type="EMBL" id="KAJ4365930.1"/>
    </source>
</evidence>
<dbReference type="AlphaFoldDB" id="A0A9W9CIW6"/>
<accession>A0A9W9CIW6</accession>
<feature type="compositionally biased region" description="Basic and acidic residues" evidence="1">
    <location>
        <begin position="10"/>
        <end position="21"/>
    </location>
</feature>